<accession>A0A6A4RQ83</accession>
<dbReference type="RefSeq" id="WP_158976383.1">
    <property type="nucleotide sequence ID" value="NZ_WSFO01000001.1"/>
</dbReference>
<dbReference type="AlphaFoldDB" id="A0A6A4RQ83"/>
<dbReference type="EMBL" id="WSFO01000001">
    <property type="protein sequence ID" value="KAE9632404.1"/>
    <property type="molecule type" value="Genomic_DNA"/>
</dbReference>
<evidence type="ECO:0000313" key="2">
    <source>
        <dbReference type="Proteomes" id="UP000441586"/>
    </source>
</evidence>
<dbReference type="Proteomes" id="UP000441586">
    <property type="component" value="Unassembled WGS sequence"/>
</dbReference>
<protein>
    <submittedName>
        <fullName evidence="1">Uncharacterized protein</fullName>
    </submittedName>
</protein>
<name>A0A6A4RQ83_9RHOB</name>
<evidence type="ECO:0000313" key="1">
    <source>
        <dbReference type="EMBL" id="KAE9632404.1"/>
    </source>
</evidence>
<comment type="caution">
    <text evidence="1">The sequence shown here is derived from an EMBL/GenBank/DDBJ whole genome shotgun (WGS) entry which is preliminary data.</text>
</comment>
<sequence length="68" mass="7183">MNNGSRRAVIDLKAAGEAVLAMPRIRPRYDLPSVTQAPSPWGEGRGLRGIAALTCGIKGRQLILSAAL</sequence>
<reference evidence="1 2" key="1">
    <citation type="submission" date="2019-12" db="EMBL/GenBank/DDBJ databases">
        <authorList>
            <person name="Zhang Y.-J."/>
        </authorList>
    </citation>
    <scope>NUCLEOTIDE SEQUENCE [LARGE SCALE GENOMIC DNA]</scope>
    <source>
        <strain evidence="1 2">H18S-6</strain>
    </source>
</reference>
<gene>
    <name evidence="1" type="ORF">GP644_01100</name>
</gene>
<organism evidence="1 2">
    <name type="scientific">Parasedimentitalea maritima</name>
    <dbReference type="NCBI Taxonomy" id="2578117"/>
    <lineage>
        <taxon>Bacteria</taxon>
        <taxon>Pseudomonadati</taxon>
        <taxon>Pseudomonadota</taxon>
        <taxon>Alphaproteobacteria</taxon>
        <taxon>Rhodobacterales</taxon>
        <taxon>Paracoccaceae</taxon>
        <taxon>Parasedimentitalea</taxon>
    </lineage>
</organism>
<proteinExistence type="predicted"/>